<dbReference type="Pfam" id="PF02898">
    <property type="entry name" value="NO_synthase"/>
    <property type="match status" value="1"/>
</dbReference>
<keyword evidence="9 11" id="KW-0408">Iron</keyword>
<name>A0ABR8XDM1_9BACL</name>
<dbReference type="Proteomes" id="UP000640930">
    <property type="component" value="Unassembled WGS sequence"/>
</dbReference>
<dbReference type="Gene3D" id="3.90.440.10">
    <property type="entry name" value="Nitric Oxide Synthase,Heme Domain,Chain A domain 2"/>
    <property type="match status" value="1"/>
</dbReference>
<comment type="subunit">
    <text evidence="11">Homodimer.</text>
</comment>
<dbReference type="Gene3D" id="3.90.1230.10">
    <property type="entry name" value="Nitric Oxide Synthase, Chain A, domain 3"/>
    <property type="match status" value="1"/>
</dbReference>
<evidence type="ECO:0000256" key="10">
    <source>
        <dbReference type="ARBA" id="ARBA00048713"/>
    </source>
</evidence>
<evidence type="ECO:0000256" key="1">
    <source>
        <dbReference type="ARBA" id="ARBA00001971"/>
    </source>
</evidence>
<evidence type="ECO:0000256" key="11">
    <source>
        <dbReference type="PIRNR" id="PIRNR037219"/>
    </source>
</evidence>
<dbReference type="InterPro" id="IPR044943">
    <property type="entry name" value="NOS_dom_1"/>
</dbReference>
<evidence type="ECO:0000256" key="6">
    <source>
        <dbReference type="ARBA" id="ARBA00022617"/>
    </source>
</evidence>
<dbReference type="RefSeq" id="WP_191707781.1">
    <property type="nucleotide sequence ID" value="NZ_JACSQA010000017.1"/>
</dbReference>
<dbReference type="InterPro" id="IPR017142">
    <property type="entry name" value="Nitric_oxide_synthase_Oase-su"/>
</dbReference>
<dbReference type="PROSITE" id="PS60001">
    <property type="entry name" value="NOS"/>
    <property type="match status" value="1"/>
</dbReference>
<evidence type="ECO:0000256" key="8">
    <source>
        <dbReference type="ARBA" id="ARBA00023002"/>
    </source>
</evidence>
<dbReference type="EC" id="1.14.14.47" evidence="4 11"/>
<evidence type="ECO:0000256" key="5">
    <source>
        <dbReference type="ARBA" id="ARBA00018859"/>
    </source>
</evidence>
<gene>
    <name evidence="13" type="ORF">H9636_11810</name>
</gene>
<comment type="miscellaneous">
    <text evidence="11">This protein is similar to the oxygenase domain of eukaryotic nitric oxide synthases but lacks the reductase domain which, in eukaryotes, is responsible for transfer of electrons to the ferric heme during nitric oxide synthesis.</text>
</comment>
<keyword evidence="8 11" id="KW-0560">Oxidoreductase</keyword>
<dbReference type="PANTHER" id="PTHR43410">
    <property type="entry name" value="NITRIC OXIDE SYNTHASE OXYGENASE"/>
    <property type="match status" value="1"/>
</dbReference>
<evidence type="ECO:0000256" key="7">
    <source>
        <dbReference type="ARBA" id="ARBA00022723"/>
    </source>
</evidence>
<dbReference type="InterPro" id="IPR004030">
    <property type="entry name" value="NOS_N"/>
</dbReference>
<accession>A0ABR8XDM1</accession>
<keyword evidence="7 11" id="KW-0479">Metal-binding</keyword>
<evidence type="ECO:0000256" key="3">
    <source>
        <dbReference type="ARBA" id="ARBA00005411"/>
    </source>
</evidence>
<sequence length="357" mass="41127">MTSSFESTGKILKEAEDFLTLYIQETGLSEDWLHKRLNDIKFAGSYNPTTEELVFGAKVAWRNSNRCIGRLFWKSLHVIDERNLQTAEEIFHALIRHIRYATNDGRIRPAITIFKQQRVRIWNDQLIRYAGYEMSEGLIGDPYSIPFTKVCMELGWRGAGTPFDILPLVIQVGDSKPSLFEIPEEIVLEVNIRHPQYKQISQLNLKWYAVPIVSNMKLSIGGVEFKAAPFNGWYMGTEIGARNFADVNRYHLLPKVAEAIGLDTNSNMTLWKDRALVELNAAVLHSFKEDGVSIVDHHTAAQQFQLFEKQEEQEGRKVTGNWSWLIPPMSPATTHIFHKPIENLIKKPNYFYQNRPF</sequence>
<comment type="cofactor">
    <cofactor evidence="1 11">
        <name>heme</name>
        <dbReference type="ChEBI" id="CHEBI:30413"/>
    </cofactor>
</comment>
<evidence type="ECO:0000256" key="4">
    <source>
        <dbReference type="ARBA" id="ARBA00012735"/>
    </source>
</evidence>
<evidence type="ECO:0000259" key="12">
    <source>
        <dbReference type="PROSITE" id="PS60001"/>
    </source>
</evidence>
<comment type="catalytic activity">
    <reaction evidence="10">
        <text>3 reduced [flavodoxin] + 2 L-arginine + 4 O2 = 3 oxidized [flavodoxin] + 2 L-citrulline + 2 nitric oxide + 4 H2O + 5 H(+)</text>
        <dbReference type="Rhea" id="RHEA:52324"/>
        <dbReference type="Rhea" id="RHEA-COMP:10622"/>
        <dbReference type="Rhea" id="RHEA-COMP:10623"/>
        <dbReference type="ChEBI" id="CHEBI:15377"/>
        <dbReference type="ChEBI" id="CHEBI:15378"/>
        <dbReference type="ChEBI" id="CHEBI:15379"/>
        <dbReference type="ChEBI" id="CHEBI:16480"/>
        <dbReference type="ChEBI" id="CHEBI:32682"/>
        <dbReference type="ChEBI" id="CHEBI:57618"/>
        <dbReference type="ChEBI" id="CHEBI:57743"/>
        <dbReference type="ChEBI" id="CHEBI:58210"/>
        <dbReference type="EC" id="1.14.14.47"/>
    </reaction>
</comment>
<comment type="similarity">
    <text evidence="3 11">Belongs to the NOS family. Bacterial NOS oxygenase subfamily.</text>
</comment>
<dbReference type="InterPro" id="IPR044944">
    <property type="entry name" value="NOS_dom_3"/>
</dbReference>
<dbReference type="PIRSF" id="PIRSF037219">
    <property type="entry name" value="NOS_oxygenase"/>
    <property type="match status" value="1"/>
</dbReference>
<feature type="domain" description="Nitric oxide synthase (NOS)" evidence="12">
    <location>
        <begin position="66"/>
        <end position="73"/>
    </location>
</feature>
<dbReference type="InterPro" id="IPR044940">
    <property type="entry name" value="NOS_dom_2"/>
</dbReference>
<dbReference type="Gene3D" id="3.90.340.10">
    <property type="entry name" value="Nitric Oxide Synthase, Chain A, domain 1"/>
    <property type="match status" value="1"/>
</dbReference>
<reference evidence="13 14" key="1">
    <citation type="submission" date="2020-08" db="EMBL/GenBank/DDBJ databases">
        <title>A Genomic Blueprint of the Chicken Gut Microbiome.</title>
        <authorList>
            <person name="Gilroy R."/>
            <person name="Ravi A."/>
            <person name="Getino M."/>
            <person name="Pursley I."/>
            <person name="Horton D.L."/>
            <person name="Alikhan N.-F."/>
            <person name="Baker D."/>
            <person name="Gharbi K."/>
            <person name="Hall N."/>
            <person name="Watson M."/>
            <person name="Adriaenssens E.M."/>
            <person name="Foster-Nyarko E."/>
            <person name="Jarju S."/>
            <person name="Secka A."/>
            <person name="Antonio M."/>
            <person name="Oren A."/>
            <person name="Chaudhuri R."/>
            <person name="La Ragione R.M."/>
            <person name="Hildebrand F."/>
            <person name="Pallen M.J."/>
        </authorList>
    </citation>
    <scope>NUCLEOTIDE SEQUENCE [LARGE SCALE GENOMIC DNA]</scope>
    <source>
        <strain evidence="13 14">Re31</strain>
    </source>
</reference>
<evidence type="ECO:0000313" key="14">
    <source>
        <dbReference type="Proteomes" id="UP000640930"/>
    </source>
</evidence>
<protein>
    <recommendedName>
        <fullName evidence="5 11">Nitric oxide synthase oxygenase</fullName>
        <ecNumber evidence="4 11">1.14.14.47</ecNumber>
    </recommendedName>
</protein>
<dbReference type="InterPro" id="IPR050607">
    <property type="entry name" value="NOS"/>
</dbReference>
<keyword evidence="14" id="KW-1185">Reference proteome</keyword>
<dbReference type="SUPFAM" id="SSF56512">
    <property type="entry name" value="Nitric oxide (NO) synthase oxygenase domain"/>
    <property type="match status" value="1"/>
</dbReference>
<organism evidence="13 14">
    <name type="scientific">Ureibacillus galli</name>
    <dbReference type="NCBI Taxonomy" id="2762222"/>
    <lineage>
        <taxon>Bacteria</taxon>
        <taxon>Bacillati</taxon>
        <taxon>Bacillota</taxon>
        <taxon>Bacilli</taxon>
        <taxon>Bacillales</taxon>
        <taxon>Caryophanaceae</taxon>
        <taxon>Ureibacillus</taxon>
    </lineage>
</organism>
<comment type="caution">
    <text evidence="13">The sequence shown here is derived from an EMBL/GenBank/DDBJ whole genome shotgun (WGS) entry which is preliminary data.</text>
</comment>
<dbReference type="PANTHER" id="PTHR43410:SF1">
    <property type="entry name" value="NITRIC OXIDE SYNTHASE"/>
    <property type="match status" value="1"/>
</dbReference>
<keyword evidence="6 11" id="KW-0349">Heme</keyword>
<proteinExistence type="inferred from homology"/>
<evidence type="ECO:0000313" key="13">
    <source>
        <dbReference type="EMBL" id="MBD8027341.1"/>
    </source>
</evidence>
<dbReference type="EMBL" id="JACSQA010000017">
    <property type="protein sequence ID" value="MBD8027341.1"/>
    <property type="molecule type" value="Genomic_DNA"/>
</dbReference>
<dbReference type="CDD" id="cd00575">
    <property type="entry name" value="NOS_oxygenase"/>
    <property type="match status" value="1"/>
</dbReference>
<comment type="function">
    <text evidence="2 11">Catalyzes the production of nitric oxide.</text>
</comment>
<evidence type="ECO:0000256" key="9">
    <source>
        <dbReference type="ARBA" id="ARBA00023004"/>
    </source>
</evidence>
<dbReference type="InterPro" id="IPR036119">
    <property type="entry name" value="NOS_N_sf"/>
</dbReference>
<evidence type="ECO:0000256" key="2">
    <source>
        <dbReference type="ARBA" id="ARBA00002642"/>
    </source>
</evidence>